<proteinExistence type="predicted"/>
<evidence type="ECO:0000313" key="2">
    <source>
        <dbReference type="Proteomes" id="UP000790709"/>
    </source>
</evidence>
<comment type="caution">
    <text evidence="1">The sequence shown here is derived from an EMBL/GenBank/DDBJ whole genome shotgun (WGS) entry which is preliminary data.</text>
</comment>
<organism evidence="1 2">
    <name type="scientific">Leucogyrophana mollusca</name>
    <dbReference type="NCBI Taxonomy" id="85980"/>
    <lineage>
        <taxon>Eukaryota</taxon>
        <taxon>Fungi</taxon>
        <taxon>Dikarya</taxon>
        <taxon>Basidiomycota</taxon>
        <taxon>Agaricomycotina</taxon>
        <taxon>Agaricomycetes</taxon>
        <taxon>Agaricomycetidae</taxon>
        <taxon>Boletales</taxon>
        <taxon>Boletales incertae sedis</taxon>
        <taxon>Leucogyrophana</taxon>
    </lineage>
</organism>
<evidence type="ECO:0000313" key="1">
    <source>
        <dbReference type="EMBL" id="KAH7920547.1"/>
    </source>
</evidence>
<dbReference type="Proteomes" id="UP000790709">
    <property type="component" value="Unassembled WGS sequence"/>
</dbReference>
<keyword evidence="2" id="KW-1185">Reference proteome</keyword>
<name>A0ACB8B576_9AGAM</name>
<gene>
    <name evidence="1" type="ORF">BV22DRAFT_1020981</name>
</gene>
<protein>
    <submittedName>
        <fullName evidence="1">Cytochrome P450</fullName>
    </submittedName>
</protein>
<reference evidence="1" key="1">
    <citation type="journal article" date="2021" name="New Phytol.">
        <title>Evolutionary innovations through gain and loss of genes in the ectomycorrhizal Boletales.</title>
        <authorList>
            <person name="Wu G."/>
            <person name="Miyauchi S."/>
            <person name="Morin E."/>
            <person name="Kuo A."/>
            <person name="Drula E."/>
            <person name="Varga T."/>
            <person name="Kohler A."/>
            <person name="Feng B."/>
            <person name="Cao Y."/>
            <person name="Lipzen A."/>
            <person name="Daum C."/>
            <person name="Hundley H."/>
            <person name="Pangilinan J."/>
            <person name="Johnson J."/>
            <person name="Barry K."/>
            <person name="LaButti K."/>
            <person name="Ng V."/>
            <person name="Ahrendt S."/>
            <person name="Min B."/>
            <person name="Choi I.G."/>
            <person name="Park H."/>
            <person name="Plett J.M."/>
            <person name="Magnuson J."/>
            <person name="Spatafora J.W."/>
            <person name="Nagy L.G."/>
            <person name="Henrissat B."/>
            <person name="Grigoriev I.V."/>
            <person name="Yang Z.L."/>
            <person name="Xu J."/>
            <person name="Martin F.M."/>
        </authorList>
    </citation>
    <scope>NUCLEOTIDE SEQUENCE</scope>
    <source>
        <strain evidence="1">KUC20120723A-06</strain>
    </source>
</reference>
<dbReference type="EMBL" id="MU266572">
    <property type="protein sequence ID" value="KAH7920547.1"/>
    <property type="molecule type" value="Genomic_DNA"/>
</dbReference>
<sequence>MITLTIALALLTLFIIVALAYPDRFVGTKARPDLPGPRGVPLLGNLFQLLPHRRRMLQRLSELEGQYGELFTFTMPGRGRSIVINRPEWLEHVRKHDGTRYSKGSTALAVFKEFPGARSAFGSEGQLWKHSRRIMQPIFMSQSFDRHVARALNETIPVLRNFLHKAAESGVVFDFNEFCGRYSLEVLCKATMNLDTAVLTSDPACLSTDHKMMHTVSILNHISSGRLHNPLWRLTEMLDGSRSAFHSAREDLFAVVDKLVCDRTATADAQTTTHAQLESDSDSDGDFLSALLSDPSITDPVLLRDTLITLLFAGRDTTQNALAWSLYELSRRPAWVDRMREEAIRVGGGTETIRHDEVHSYPIHLAVLHETLRLWPGAPKNARLALSDDVLPSVPEHGYRHPVRVSKGDYVLWSDYAMMRNCKVLILTDLVAHRLSWRDQPHLIQVWGPDAREFNPARHLDAHGQFVKPPQPRFHAFGAGPRLCPGSRLATYEFVSFWAALLPLFDFVPVEAGERFPADALTMSMEGSFMVAVKSRV</sequence>
<accession>A0ACB8B576</accession>